<dbReference type="PROSITE" id="PS50157">
    <property type="entry name" value="ZINC_FINGER_C2H2_2"/>
    <property type="match status" value="1"/>
</dbReference>
<keyword evidence="1" id="KW-0862">Zinc</keyword>
<dbReference type="InterPro" id="IPR000477">
    <property type="entry name" value="RT_dom"/>
</dbReference>
<dbReference type="InterPro" id="IPR013087">
    <property type="entry name" value="Znf_C2H2_type"/>
</dbReference>
<dbReference type="EMBL" id="HACG01048429">
    <property type="protein sequence ID" value="CEK95294.1"/>
    <property type="molecule type" value="Transcribed_RNA"/>
</dbReference>
<dbReference type="PANTHER" id="PTHR47027:SF26">
    <property type="entry name" value="REVERSE TRANSCRIPTASE DOMAIN-CONTAINING PROTEIN"/>
    <property type="match status" value="1"/>
</dbReference>
<name>A0A0B7BPS3_9EUPU</name>
<dbReference type="PROSITE" id="PS00028">
    <property type="entry name" value="ZINC_FINGER_C2H2_1"/>
    <property type="match status" value="1"/>
</dbReference>
<organism evidence="3">
    <name type="scientific">Arion vulgaris</name>
    <dbReference type="NCBI Taxonomy" id="1028688"/>
    <lineage>
        <taxon>Eukaryota</taxon>
        <taxon>Metazoa</taxon>
        <taxon>Spiralia</taxon>
        <taxon>Lophotrochozoa</taxon>
        <taxon>Mollusca</taxon>
        <taxon>Gastropoda</taxon>
        <taxon>Heterobranchia</taxon>
        <taxon>Euthyneura</taxon>
        <taxon>Panpulmonata</taxon>
        <taxon>Eupulmonata</taxon>
        <taxon>Stylommatophora</taxon>
        <taxon>Helicina</taxon>
        <taxon>Arionoidea</taxon>
        <taxon>Arionidae</taxon>
        <taxon>Arion</taxon>
    </lineage>
</organism>
<feature type="domain" description="C2H2-type" evidence="2">
    <location>
        <begin position="337"/>
        <end position="359"/>
    </location>
</feature>
<proteinExistence type="predicted"/>
<keyword evidence="1" id="KW-0479">Metal-binding</keyword>
<evidence type="ECO:0000256" key="1">
    <source>
        <dbReference type="PROSITE-ProRule" id="PRU00042"/>
    </source>
</evidence>
<dbReference type="PANTHER" id="PTHR47027">
    <property type="entry name" value="REVERSE TRANSCRIPTASE DOMAIN-CONTAINING PROTEIN"/>
    <property type="match status" value="1"/>
</dbReference>
<protein>
    <recommendedName>
        <fullName evidence="2">C2H2-type domain-containing protein</fullName>
    </recommendedName>
</protein>
<sequence length="359" mass="41017">MTHMLTDAFCDGSTGIDIKYRIDGEVFNLRRLQAKTKVKTYNIRDLLFADDCALSAGSEVELQNLMNKFSTACSNFDLMINTEKTEVMYQPAHGNVYKEPMIMINGTKLKAAHRFTYLGSTLSQNINIDDEVNSRISMASSSFGRLYANVWHRGGINLQTKLNVYRAAVLPVLLYASETWTIYTRHAKKLNHFHTNCLRKLLKIKRQDKIPDTTVLDRAGIPSINTILMKHQLRWAGHLVRMPDHRMPKILFYSEMSSGKRSRGGQKKRFKDTLKSSIKSFEIKIDSWEKAARDRTSWRSLLRKGAKSCEAARQAASVLRRQKRKASAHESQTVATISCPHCPRLFKARIGLTSHLRVH</sequence>
<keyword evidence="1" id="KW-0863">Zinc-finger</keyword>
<reference evidence="3" key="1">
    <citation type="submission" date="2014-12" db="EMBL/GenBank/DDBJ databases">
        <title>Insight into the proteome of Arion vulgaris.</title>
        <authorList>
            <person name="Aradska J."/>
            <person name="Bulat T."/>
            <person name="Smidak R."/>
            <person name="Sarate P."/>
            <person name="Gangsoo J."/>
            <person name="Sialana F."/>
            <person name="Bilban M."/>
            <person name="Lubec G."/>
        </authorList>
    </citation>
    <scope>NUCLEOTIDE SEQUENCE</scope>
    <source>
        <tissue evidence="3">Skin</tissue>
    </source>
</reference>
<evidence type="ECO:0000259" key="2">
    <source>
        <dbReference type="PROSITE" id="PS50157"/>
    </source>
</evidence>
<gene>
    <name evidence="3" type="primary">ORF206323</name>
</gene>
<evidence type="ECO:0000313" key="3">
    <source>
        <dbReference type="EMBL" id="CEK95294.1"/>
    </source>
</evidence>
<dbReference type="GO" id="GO:0008270">
    <property type="term" value="F:zinc ion binding"/>
    <property type="evidence" value="ECO:0007669"/>
    <property type="project" value="UniProtKB-KW"/>
</dbReference>
<accession>A0A0B7BPS3</accession>
<dbReference type="AlphaFoldDB" id="A0A0B7BPS3"/>
<dbReference type="Pfam" id="PF00078">
    <property type="entry name" value="RVT_1"/>
    <property type="match status" value="1"/>
</dbReference>